<dbReference type="Proteomes" id="UP000037505">
    <property type="component" value="Unassembled WGS sequence"/>
</dbReference>
<dbReference type="OrthoDB" id="5223508at2759"/>
<evidence type="ECO:0000313" key="2">
    <source>
        <dbReference type="EMBL" id="KNG86168.1"/>
    </source>
</evidence>
<keyword evidence="3" id="KW-1185">Reference proteome</keyword>
<organism evidence="2 3">
    <name type="scientific">Aspergillus nomiae NRRL (strain ATCC 15546 / NRRL 13137 / CBS 260.88 / M93)</name>
    <dbReference type="NCBI Taxonomy" id="1509407"/>
    <lineage>
        <taxon>Eukaryota</taxon>
        <taxon>Fungi</taxon>
        <taxon>Dikarya</taxon>
        <taxon>Ascomycota</taxon>
        <taxon>Pezizomycotina</taxon>
        <taxon>Eurotiomycetes</taxon>
        <taxon>Eurotiomycetidae</taxon>
        <taxon>Eurotiales</taxon>
        <taxon>Aspergillaceae</taxon>
        <taxon>Aspergillus</taxon>
        <taxon>Aspergillus subgen. Circumdati</taxon>
    </lineage>
</organism>
<gene>
    <name evidence="2" type="ORF">ANOM_005511</name>
</gene>
<evidence type="ECO:0000313" key="3">
    <source>
        <dbReference type="Proteomes" id="UP000037505"/>
    </source>
</evidence>
<accession>A0A0L1J403</accession>
<dbReference type="RefSeq" id="XP_015407091.1">
    <property type="nucleotide sequence ID" value="XM_015550768.1"/>
</dbReference>
<dbReference type="STRING" id="1509407.A0A0L1J403"/>
<dbReference type="GeneID" id="26807315"/>
<sequence>MSLFRSCRTASVQARGFTSSASLRIGPESPNFVDIPRTIQPDLPSKQHVKGTLPVPREIFPVRRADKPSEEYIAAATPLPSKDTNVDPNDPHAQYINWKRRMAEMRRQNLREGLLELHSRKQRTDKSMMQRSSEKQKRRERIFRQPEREDERLTRPSVIQEMLPKRTPVLPDPNREERLTLSKARMEAANSQKQAEQQDSLQTLYMNARNFITTEAQLAAEIDRVFPEGENEAWRNDHQQGENVWNLGLPPTVQSIVNESRKSEAARWDLIQGRVKKLGEQITGGKL</sequence>
<evidence type="ECO:0000256" key="1">
    <source>
        <dbReference type="SAM" id="MobiDB-lite"/>
    </source>
</evidence>
<dbReference type="CDD" id="cd23703">
    <property type="entry name" value="mS26_PET12"/>
    <property type="match status" value="1"/>
</dbReference>
<feature type="region of interest" description="Disordered" evidence="1">
    <location>
        <begin position="119"/>
        <end position="152"/>
    </location>
</feature>
<protein>
    <submittedName>
        <fullName evidence="2">Uncharacterized protein</fullName>
    </submittedName>
</protein>
<name>A0A0L1J403_ASPN3</name>
<dbReference type="Pfam" id="PF26163">
    <property type="entry name" value="mS26"/>
    <property type="match status" value="1"/>
</dbReference>
<dbReference type="EMBL" id="JNOM01000125">
    <property type="protein sequence ID" value="KNG86168.1"/>
    <property type="molecule type" value="Genomic_DNA"/>
</dbReference>
<reference evidence="2 3" key="1">
    <citation type="submission" date="2014-06" db="EMBL/GenBank/DDBJ databases">
        <title>The Genome of the Aflatoxigenic Filamentous Fungus Aspergillus nomius.</title>
        <authorList>
            <person name="Moore M.G."/>
            <person name="Shannon B.M."/>
            <person name="Brian M.M."/>
        </authorList>
    </citation>
    <scope>NUCLEOTIDE SEQUENCE [LARGE SCALE GENOMIC DNA]</scope>
    <source>
        <strain evidence="2 3">NRRL 13137</strain>
    </source>
</reference>
<proteinExistence type="predicted"/>
<comment type="caution">
    <text evidence="2">The sequence shown here is derived from an EMBL/GenBank/DDBJ whole genome shotgun (WGS) entry which is preliminary data.</text>
</comment>
<dbReference type="InterPro" id="IPR058940">
    <property type="entry name" value="mS26_fungi"/>
</dbReference>
<dbReference type="AlphaFoldDB" id="A0A0L1J403"/>